<name>A0A2S0L6C0_9FIRM</name>
<sequence length="676" mass="73733">MGKNAILKPILIGALILAVAGGIAFAMFGGGADKSEKSAVSHKKEQTDVADEQNTPQESEDKGTAGDYETNSNGESGNSALNRSSGDSQRARRVISHNRVQNQTATSRVVKNGTSTVPAVKPSKPAVEPSKPVVKPSKPDVKPGENPGTTPGGNSGINPGSNPVNPGTNPTVNPGEQVTPALDLDARVEKEISEFMRTGELKDGQFIGLGDGFDEARGGVKTVVNIKNNVIESIVFVEGQGYSGLDYMGISSRVIPHLCGEAGKRNIAILKLYRKYIDQIAGAKDHAKEAEKLLGKEYASKITDARRAELVSPVIRQYLGEHHKCKKMMDAISGATLTTGGVGLSVDNALELSENDKKTGNDITDIKMLEPTEINGYTGQRVLKSDIAKPLDLSSIKVELVKEDGTKIVVPYSEFGKYGIEVTNRDTGEKLYDKMNLSDETKSQALIARVTHKGSKRRTEFAIFFESYSTDYITKMEYSFDGGKTWEEVTDPAKSEENSNNIAYRQTIKLNKDYFGKKAIFRTTSISGKHYVYESRFKVDEYNYKFSFNCINKDYEKNKNANFALYITFVEDIDNEDPGTVDNNHDEGNPDEGNEVEDEFTPVLSSKIINKKVGDAEPTLNEYKALISNFPNDGSVTLEVLDHPDMSENGYTLVKVKVISHSTGKESIVTIGVSVA</sequence>
<feature type="compositionally biased region" description="Low complexity" evidence="1">
    <location>
        <begin position="156"/>
        <end position="175"/>
    </location>
</feature>
<evidence type="ECO:0000313" key="3">
    <source>
        <dbReference type="Proteomes" id="UP000237883"/>
    </source>
</evidence>
<organism evidence="2 3">
    <name type="scientific">Mogibacterium diversum</name>
    <dbReference type="NCBI Taxonomy" id="114527"/>
    <lineage>
        <taxon>Bacteria</taxon>
        <taxon>Bacillati</taxon>
        <taxon>Bacillota</taxon>
        <taxon>Clostridia</taxon>
        <taxon>Peptostreptococcales</taxon>
        <taxon>Anaerovoracaceae</taxon>
        <taxon>Mogibacterium</taxon>
    </lineage>
</organism>
<keyword evidence="3" id="KW-1185">Reference proteome</keyword>
<feature type="compositionally biased region" description="Polar residues" evidence="1">
    <location>
        <begin position="69"/>
        <end position="88"/>
    </location>
</feature>
<proteinExistence type="predicted"/>
<accession>A0A2S0L6C0</accession>
<feature type="region of interest" description="Disordered" evidence="1">
    <location>
        <begin position="577"/>
        <end position="597"/>
    </location>
</feature>
<dbReference type="OrthoDB" id="9806398at2"/>
<feature type="compositionally biased region" description="Basic and acidic residues" evidence="1">
    <location>
        <begin position="33"/>
        <end position="47"/>
    </location>
</feature>
<dbReference type="AlphaFoldDB" id="A0A2S0L6C0"/>
<dbReference type="RefSeq" id="WP_106057889.1">
    <property type="nucleotide sequence ID" value="NZ_CP027228.1"/>
</dbReference>
<evidence type="ECO:0000256" key="1">
    <source>
        <dbReference type="SAM" id="MobiDB-lite"/>
    </source>
</evidence>
<protein>
    <submittedName>
        <fullName evidence="2">Uncharacterized protein</fullName>
    </submittedName>
</protein>
<dbReference type="GeneID" id="78392241"/>
<gene>
    <name evidence="2" type="ORF">C5Q96_08180</name>
</gene>
<evidence type="ECO:0000313" key="2">
    <source>
        <dbReference type="EMBL" id="AVM48835.1"/>
    </source>
</evidence>
<dbReference type="EMBL" id="CP027228">
    <property type="protein sequence ID" value="AVM48835.1"/>
    <property type="molecule type" value="Genomic_DNA"/>
</dbReference>
<dbReference type="KEGG" id="mdv:C5Q96_08180"/>
<feature type="compositionally biased region" description="Polar residues" evidence="1">
    <location>
        <begin position="98"/>
        <end position="117"/>
    </location>
</feature>
<feature type="compositionally biased region" description="Low complexity" evidence="1">
    <location>
        <begin position="120"/>
        <end position="136"/>
    </location>
</feature>
<reference evidence="3" key="1">
    <citation type="submission" date="2018-02" db="EMBL/GenBank/DDBJ databases">
        <authorList>
            <person name="Holder M.E."/>
            <person name="Ajami N.J."/>
            <person name="Petrosino J.F."/>
        </authorList>
    </citation>
    <scope>NUCLEOTIDE SEQUENCE [LARGE SCALE GENOMIC DNA]</scope>
    <source>
        <strain evidence="3">CCUG 47132</strain>
    </source>
</reference>
<dbReference type="Proteomes" id="UP000237883">
    <property type="component" value="Chromosome"/>
</dbReference>
<feature type="region of interest" description="Disordered" evidence="1">
    <location>
        <begin position="33"/>
        <end position="178"/>
    </location>
</feature>
<dbReference type="Gene3D" id="3.90.1010.20">
    <property type="match status" value="1"/>
</dbReference>